<keyword evidence="1" id="KW-0812">Transmembrane</keyword>
<name>A0A165RUZ3_LACPN</name>
<evidence type="ECO:0000313" key="3">
    <source>
        <dbReference type="Proteomes" id="UP000076882"/>
    </source>
</evidence>
<evidence type="ECO:0000256" key="1">
    <source>
        <dbReference type="SAM" id="Phobius"/>
    </source>
</evidence>
<dbReference type="Proteomes" id="UP000076882">
    <property type="component" value="Unassembled WGS sequence"/>
</dbReference>
<proteinExistence type="predicted"/>
<feature type="transmembrane region" description="Helical" evidence="1">
    <location>
        <begin position="39"/>
        <end position="69"/>
    </location>
</feature>
<comment type="caution">
    <text evidence="2">The sequence shown here is derived from an EMBL/GenBank/DDBJ whole genome shotgun (WGS) entry which is preliminary data.</text>
</comment>
<organism evidence="2 3">
    <name type="scientific">Lactiplantibacillus plantarum</name>
    <name type="common">Lactobacillus plantarum</name>
    <dbReference type="NCBI Taxonomy" id="1590"/>
    <lineage>
        <taxon>Bacteria</taxon>
        <taxon>Bacillati</taxon>
        <taxon>Bacillota</taxon>
        <taxon>Bacilli</taxon>
        <taxon>Lactobacillales</taxon>
        <taxon>Lactobacillaceae</taxon>
        <taxon>Lactiplantibacillus</taxon>
    </lineage>
</organism>
<reference evidence="2 3" key="1">
    <citation type="submission" date="2016-03" db="EMBL/GenBank/DDBJ databases">
        <title>Comparative genomics of 54 Lactobacillus plantarum strains reveals genomic uncoupling from niche constraints.</title>
        <authorList>
            <person name="Martino M.E."/>
        </authorList>
    </citation>
    <scope>NUCLEOTIDE SEQUENCE [LARGE SCALE GENOMIC DNA]</scope>
    <source>
        <strain evidence="2 3">19.1</strain>
    </source>
</reference>
<dbReference type="AlphaFoldDB" id="A0A165RUZ3"/>
<feature type="transmembrane region" description="Helical" evidence="1">
    <location>
        <begin position="81"/>
        <end position="103"/>
    </location>
</feature>
<feature type="transmembrane region" description="Helical" evidence="1">
    <location>
        <begin position="6"/>
        <end position="27"/>
    </location>
</feature>
<protein>
    <submittedName>
        <fullName evidence="2">Uncharacterized protein</fullName>
    </submittedName>
</protein>
<keyword evidence="1" id="KW-1133">Transmembrane helix</keyword>
<sequence>MVVLIPIIVVLVSLIGIHPLASVALIGKIIMTMHIALSPLLIALSLNIGSVVAYMLSPFAGIVMIVATLLHVSSATVSVRWNWQFCLIFLVLSLGVATLLSLIF</sequence>
<dbReference type="EMBL" id="LUXM01000025">
    <property type="protein sequence ID" value="KZU95736.1"/>
    <property type="molecule type" value="Genomic_DNA"/>
</dbReference>
<accession>A0A165RUZ3</accession>
<keyword evidence="1" id="KW-0472">Membrane</keyword>
<dbReference type="PATRIC" id="fig|1590.201.peg.1111"/>
<gene>
    <name evidence="2" type="ORF">Lp19_1325</name>
</gene>
<evidence type="ECO:0000313" key="2">
    <source>
        <dbReference type="EMBL" id="KZU95736.1"/>
    </source>
</evidence>